<dbReference type="Proteomes" id="UP000565579">
    <property type="component" value="Unassembled WGS sequence"/>
</dbReference>
<evidence type="ECO:0000313" key="2">
    <source>
        <dbReference type="Proteomes" id="UP000565579"/>
    </source>
</evidence>
<sequence length="48" mass="5547">MGVPAVVPIAWFWPGRRQRGHGDQEDDWAELYPDRLGFGEPWDGQYST</sequence>
<proteinExistence type="predicted"/>
<dbReference type="AlphaFoldDB" id="A0A7X0NW81"/>
<keyword evidence="2" id="KW-1185">Reference proteome</keyword>
<evidence type="ECO:0000313" key="1">
    <source>
        <dbReference type="EMBL" id="MBB6550717.1"/>
    </source>
</evidence>
<reference evidence="1 2" key="1">
    <citation type="submission" date="2020-08" db="EMBL/GenBank/DDBJ databases">
        <title>Sequencing the genomes of 1000 actinobacteria strains.</title>
        <authorList>
            <person name="Klenk H.-P."/>
        </authorList>
    </citation>
    <scope>NUCLEOTIDE SEQUENCE [LARGE SCALE GENOMIC DNA]</scope>
    <source>
        <strain evidence="1 2">DSM 43768</strain>
    </source>
</reference>
<dbReference type="RefSeq" id="WP_221524989.1">
    <property type="nucleotide sequence ID" value="NZ_BAAAXY010000003.1"/>
</dbReference>
<accession>A0A7X0NW81</accession>
<protein>
    <submittedName>
        <fullName evidence="1">Uncharacterized protein</fullName>
    </submittedName>
</protein>
<name>A0A7X0NW81_9ACTN</name>
<organism evidence="1 2">
    <name type="scientific">Nonomuraea rubra</name>
    <dbReference type="NCBI Taxonomy" id="46180"/>
    <lineage>
        <taxon>Bacteria</taxon>
        <taxon>Bacillati</taxon>
        <taxon>Actinomycetota</taxon>
        <taxon>Actinomycetes</taxon>
        <taxon>Streptosporangiales</taxon>
        <taxon>Streptosporangiaceae</taxon>
        <taxon>Nonomuraea</taxon>
    </lineage>
</organism>
<comment type="caution">
    <text evidence="1">The sequence shown here is derived from an EMBL/GenBank/DDBJ whole genome shotgun (WGS) entry which is preliminary data.</text>
</comment>
<gene>
    <name evidence="1" type="ORF">HD593_005512</name>
</gene>
<dbReference type="EMBL" id="JACHMI010000001">
    <property type="protein sequence ID" value="MBB6550717.1"/>
    <property type="molecule type" value="Genomic_DNA"/>
</dbReference>